<organism evidence="2 3">
    <name type="scientific">Mycena metata</name>
    <dbReference type="NCBI Taxonomy" id="1033252"/>
    <lineage>
        <taxon>Eukaryota</taxon>
        <taxon>Fungi</taxon>
        <taxon>Dikarya</taxon>
        <taxon>Basidiomycota</taxon>
        <taxon>Agaricomycotina</taxon>
        <taxon>Agaricomycetes</taxon>
        <taxon>Agaricomycetidae</taxon>
        <taxon>Agaricales</taxon>
        <taxon>Marasmiineae</taxon>
        <taxon>Mycenaceae</taxon>
        <taxon>Mycena</taxon>
    </lineage>
</organism>
<sequence>MHRALASLALLVSSTFLVSAWAQPNHPPNSPPAPFFENVTIWAPPASWSSHSGSYGRSVLLNKDGEQGIPTMLATAAYSPPNGPYFQIFESTDYGQSWTMISKALFDGNSSLTGGRILQPFLYELSEAYGKYPAGTVMLAGNRIPGDSSSTNIQMYASLDKGYTWDGPPNTTNGAPCVWEPFILSYASQLAVYFSDQSDPRYGQKLSHRLSTSTSDLQTWSATLDDVTNTNATLRPGMITIAQIGNGKWMCSYEMGLWPDSAAPYATHYRIADSPFDFLSAPEFELRTDTDGVSSAGPYTVWTPAGGPHGTIVVSDSSYDQLFLNTQNGDPGGWQNVTSGHGVGYTRALTVLPGNGGKLVQVLNGVAGLNAGAPLGMYAGKFTEITVGDFVVPGPEGGISGL</sequence>
<evidence type="ECO:0000313" key="3">
    <source>
        <dbReference type="Proteomes" id="UP001215598"/>
    </source>
</evidence>
<dbReference type="Gene3D" id="2.120.10.10">
    <property type="match status" value="1"/>
</dbReference>
<dbReference type="Proteomes" id="UP001215598">
    <property type="component" value="Unassembled WGS sequence"/>
</dbReference>
<reference evidence="2" key="1">
    <citation type="submission" date="2023-03" db="EMBL/GenBank/DDBJ databases">
        <title>Massive genome expansion in bonnet fungi (Mycena s.s.) driven by repeated elements and novel gene families across ecological guilds.</title>
        <authorList>
            <consortium name="Lawrence Berkeley National Laboratory"/>
            <person name="Harder C.B."/>
            <person name="Miyauchi S."/>
            <person name="Viragh M."/>
            <person name="Kuo A."/>
            <person name="Thoen E."/>
            <person name="Andreopoulos B."/>
            <person name="Lu D."/>
            <person name="Skrede I."/>
            <person name="Drula E."/>
            <person name="Henrissat B."/>
            <person name="Morin E."/>
            <person name="Kohler A."/>
            <person name="Barry K."/>
            <person name="LaButti K."/>
            <person name="Morin E."/>
            <person name="Salamov A."/>
            <person name="Lipzen A."/>
            <person name="Mereny Z."/>
            <person name="Hegedus B."/>
            <person name="Baldrian P."/>
            <person name="Stursova M."/>
            <person name="Weitz H."/>
            <person name="Taylor A."/>
            <person name="Grigoriev I.V."/>
            <person name="Nagy L.G."/>
            <person name="Martin F."/>
            <person name="Kauserud H."/>
        </authorList>
    </citation>
    <scope>NUCLEOTIDE SEQUENCE</scope>
    <source>
        <strain evidence="2">CBHHK182m</strain>
    </source>
</reference>
<protein>
    <recommendedName>
        <fullName evidence="4">BNR/Asp-box repeat domain protein</fullName>
    </recommendedName>
</protein>
<dbReference type="PANTHER" id="PTHR38792">
    <property type="entry name" value="BNR/ASP-BOX REPEAT DOMAIN PROTEIN (AFU_ORTHOLOGUE AFUA_7G06430)-RELATED"/>
    <property type="match status" value="1"/>
</dbReference>
<keyword evidence="1" id="KW-0732">Signal</keyword>
<proteinExistence type="predicted"/>
<dbReference type="SUPFAM" id="SSF110296">
    <property type="entry name" value="Oligoxyloglucan reducing end-specific cellobiohydrolase"/>
    <property type="match status" value="1"/>
</dbReference>
<accession>A0AAD7HZ46</accession>
<dbReference type="PANTHER" id="PTHR38792:SF3">
    <property type="entry name" value="BNR_ASP-BOX REPEAT DOMAIN PROTEIN (AFU_ORTHOLOGUE AFUA_7G06430)-RELATED"/>
    <property type="match status" value="1"/>
</dbReference>
<name>A0AAD7HZ46_9AGAR</name>
<feature type="chain" id="PRO_5042037366" description="BNR/Asp-box repeat domain protein" evidence="1">
    <location>
        <begin position="23"/>
        <end position="402"/>
    </location>
</feature>
<evidence type="ECO:0000256" key="1">
    <source>
        <dbReference type="SAM" id="SignalP"/>
    </source>
</evidence>
<evidence type="ECO:0008006" key="4">
    <source>
        <dbReference type="Google" id="ProtNLM"/>
    </source>
</evidence>
<dbReference type="AlphaFoldDB" id="A0AAD7HZ46"/>
<feature type="signal peptide" evidence="1">
    <location>
        <begin position="1"/>
        <end position="22"/>
    </location>
</feature>
<keyword evidence="3" id="KW-1185">Reference proteome</keyword>
<dbReference type="EMBL" id="JARKIB010000153">
    <property type="protein sequence ID" value="KAJ7731393.1"/>
    <property type="molecule type" value="Genomic_DNA"/>
</dbReference>
<evidence type="ECO:0000313" key="2">
    <source>
        <dbReference type="EMBL" id="KAJ7731393.1"/>
    </source>
</evidence>
<gene>
    <name evidence="2" type="ORF">B0H16DRAFT_1583796</name>
</gene>
<comment type="caution">
    <text evidence="2">The sequence shown here is derived from an EMBL/GenBank/DDBJ whole genome shotgun (WGS) entry which is preliminary data.</text>
</comment>